<dbReference type="RefSeq" id="WP_157470345.1">
    <property type="nucleotide sequence ID" value="NZ_CP012040.1"/>
</dbReference>
<protein>
    <recommendedName>
        <fullName evidence="3">Lipoprotein</fullName>
    </recommendedName>
</protein>
<sequence length="183" mass="20823">MEKKLVLQGLTILLIFSLLAATSFACKPKGEKLSPINDNSSPIKPSTEVIKATSKKTEGFHNIVKGDSIIQRLFLNEKLHYESLILDGKRVYNHIYPKISDSFLFEDKYYLKISYPIPFSGTIETTIPDCPDYVLTDLENDILQIVIYNALDLSNIDLKFNYSPSKKDSLVSSEYLLNYVIFN</sequence>
<proteinExistence type="predicted"/>
<dbReference type="AlphaFoldDB" id="A0A0H4PD00"/>
<dbReference type="KEGG" id="camu:CA2015_1265"/>
<reference evidence="1 2" key="1">
    <citation type="submission" date="2015-07" db="EMBL/GenBank/DDBJ databases">
        <authorList>
            <person name="Kim K.M."/>
        </authorList>
    </citation>
    <scope>NUCLEOTIDE SEQUENCE [LARGE SCALE GENOMIC DNA]</scope>
    <source>
        <strain evidence="1 2">KCTC 12363</strain>
    </source>
</reference>
<dbReference type="STRING" id="320787.CA2015_1265"/>
<name>A0A0H4PD00_9BACT</name>
<organism evidence="1 2">
    <name type="scientific">Cyclobacterium amurskyense</name>
    <dbReference type="NCBI Taxonomy" id="320787"/>
    <lineage>
        <taxon>Bacteria</taxon>
        <taxon>Pseudomonadati</taxon>
        <taxon>Bacteroidota</taxon>
        <taxon>Cytophagia</taxon>
        <taxon>Cytophagales</taxon>
        <taxon>Cyclobacteriaceae</taxon>
        <taxon>Cyclobacterium</taxon>
    </lineage>
</organism>
<gene>
    <name evidence="1" type="ORF">CA2015_1265</name>
</gene>
<evidence type="ECO:0008006" key="3">
    <source>
        <dbReference type="Google" id="ProtNLM"/>
    </source>
</evidence>
<dbReference type="Proteomes" id="UP000036520">
    <property type="component" value="Chromosome"/>
</dbReference>
<accession>A0A0H4PD00</accession>
<keyword evidence="2" id="KW-1185">Reference proteome</keyword>
<dbReference type="OrthoDB" id="839770at2"/>
<dbReference type="PROSITE" id="PS51257">
    <property type="entry name" value="PROKAR_LIPOPROTEIN"/>
    <property type="match status" value="1"/>
</dbReference>
<dbReference type="EMBL" id="CP012040">
    <property type="protein sequence ID" value="AKP50713.1"/>
    <property type="molecule type" value="Genomic_DNA"/>
</dbReference>
<evidence type="ECO:0000313" key="1">
    <source>
        <dbReference type="EMBL" id="AKP50713.1"/>
    </source>
</evidence>
<evidence type="ECO:0000313" key="2">
    <source>
        <dbReference type="Proteomes" id="UP000036520"/>
    </source>
</evidence>